<feature type="domain" description="ATP-grasp" evidence="5">
    <location>
        <begin position="113"/>
        <end position="312"/>
    </location>
</feature>
<dbReference type="RefSeq" id="WP_380839420.1">
    <property type="nucleotide sequence ID" value="NZ_JBHSFP010000005.1"/>
</dbReference>
<proteinExistence type="predicted"/>
<accession>A0ABV9CDA6</accession>
<dbReference type="InterPro" id="IPR052032">
    <property type="entry name" value="ATP-dep_AA_Ligase"/>
</dbReference>
<dbReference type="PANTHER" id="PTHR43585:SF2">
    <property type="entry name" value="ATP-GRASP ENZYME FSQD"/>
    <property type="match status" value="1"/>
</dbReference>
<keyword evidence="3 4" id="KW-0067">ATP-binding</keyword>
<evidence type="ECO:0000313" key="6">
    <source>
        <dbReference type="EMBL" id="MFC4531101.1"/>
    </source>
</evidence>
<dbReference type="InterPro" id="IPR041472">
    <property type="entry name" value="BL00235/CARNS1_N"/>
</dbReference>
<dbReference type="SUPFAM" id="SSF56059">
    <property type="entry name" value="Glutathione synthetase ATP-binding domain-like"/>
    <property type="match status" value="1"/>
</dbReference>
<evidence type="ECO:0000256" key="2">
    <source>
        <dbReference type="ARBA" id="ARBA00022741"/>
    </source>
</evidence>
<dbReference type="Pfam" id="PF13535">
    <property type="entry name" value="ATP-grasp_4"/>
    <property type="match status" value="1"/>
</dbReference>
<dbReference type="Gene3D" id="3.30.470.20">
    <property type="entry name" value="ATP-grasp fold, B domain"/>
    <property type="match status" value="1"/>
</dbReference>
<dbReference type="InterPro" id="IPR011761">
    <property type="entry name" value="ATP-grasp"/>
</dbReference>
<evidence type="ECO:0000256" key="4">
    <source>
        <dbReference type="PROSITE-ProRule" id="PRU00409"/>
    </source>
</evidence>
<evidence type="ECO:0000256" key="3">
    <source>
        <dbReference type="ARBA" id="ARBA00022840"/>
    </source>
</evidence>
<name>A0ABV9CDA6_9ACTN</name>
<evidence type="ECO:0000313" key="7">
    <source>
        <dbReference type="Proteomes" id="UP001596004"/>
    </source>
</evidence>
<dbReference type="EMBL" id="JBHSFP010000005">
    <property type="protein sequence ID" value="MFC4531101.1"/>
    <property type="molecule type" value="Genomic_DNA"/>
</dbReference>
<organism evidence="6 7">
    <name type="scientific">Sphaerisporangium dianthi</name>
    <dbReference type="NCBI Taxonomy" id="1436120"/>
    <lineage>
        <taxon>Bacteria</taxon>
        <taxon>Bacillati</taxon>
        <taxon>Actinomycetota</taxon>
        <taxon>Actinomycetes</taxon>
        <taxon>Streptosporangiales</taxon>
        <taxon>Streptosporangiaceae</taxon>
        <taxon>Sphaerisporangium</taxon>
    </lineage>
</organism>
<keyword evidence="7" id="KW-1185">Reference proteome</keyword>
<dbReference type="Pfam" id="PF18130">
    <property type="entry name" value="ATPgrasp_N"/>
    <property type="match status" value="1"/>
</dbReference>
<dbReference type="Proteomes" id="UP001596004">
    <property type="component" value="Unassembled WGS sequence"/>
</dbReference>
<dbReference type="SMART" id="SM01209">
    <property type="entry name" value="GARS_A"/>
    <property type="match status" value="1"/>
</dbReference>
<dbReference type="Pfam" id="PF18603">
    <property type="entry name" value="LAL_C2"/>
    <property type="match status" value="1"/>
</dbReference>
<dbReference type="PANTHER" id="PTHR43585">
    <property type="entry name" value="FUMIPYRROLE BIOSYNTHESIS PROTEIN C"/>
    <property type="match status" value="1"/>
</dbReference>
<dbReference type="PROSITE" id="PS50975">
    <property type="entry name" value="ATP_GRASP"/>
    <property type="match status" value="1"/>
</dbReference>
<dbReference type="Gene3D" id="3.40.50.20">
    <property type="match status" value="1"/>
</dbReference>
<dbReference type="InterPro" id="IPR040570">
    <property type="entry name" value="LAL_C2"/>
</dbReference>
<evidence type="ECO:0000256" key="1">
    <source>
        <dbReference type="ARBA" id="ARBA00022598"/>
    </source>
</evidence>
<keyword evidence="2 4" id="KW-0547">Nucleotide-binding</keyword>
<sequence>MRGRLACVEANTTGTGMIALRTAGALGLAPLFLTGKPERYRGLTESGAQVVRCDTNDPGSLLDAVAPYAADLCGVTTTSDFYVATVAELAAHLGLPGNPPEAVRVCRDKGRTRHALAKAGLRQPRFAVVHDRSETAEAVARVGLPCVVKPVSGSGSENVRLCASPAQALAQVARVLSVRVNVRGQRCEPAALVEEYLEGPEFSVEMVHTDGEAGCVGIVAKSLTGHPYFVESGHVYPAPVTPADAEAMEDAVRLALAAVGVQHGPTHTEVRLLPDGVAIVEINPRLAGGMIPELISLVDGLDLLEQQIRGAIGLPVSLARRREGHAGIRFLVADRPGEVRAVSGVERAAALPGVERVSVTAAPGTRVGPPRSAYDRFGHVIARGRTVPELIGRLDRAAAALRVEVGE</sequence>
<protein>
    <submittedName>
        <fullName evidence="6">ATP-grasp domain-containing protein</fullName>
    </submittedName>
</protein>
<keyword evidence="1" id="KW-0436">Ligase</keyword>
<reference evidence="7" key="1">
    <citation type="journal article" date="2019" name="Int. J. Syst. Evol. Microbiol.">
        <title>The Global Catalogue of Microorganisms (GCM) 10K type strain sequencing project: providing services to taxonomists for standard genome sequencing and annotation.</title>
        <authorList>
            <consortium name="The Broad Institute Genomics Platform"/>
            <consortium name="The Broad Institute Genome Sequencing Center for Infectious Disease"/>
            <person name="Wu L."/>
            <person name="Ma J."/>
        </authorList>
    </citation>
    <scope>NUCLEOTIDE SEQUENCE [LARGE SCALE GENOMIC DNA]</scope>
    <source>
        <strain evidence="7">CGMCC 4.7132</strain>
    </source>
</reference>
<comment type="caution">
    <text evidence="6">The sequence shown here is derived from an EMBL/GenBank/DDBJ whole genome shotgun (WGS) entry which is preliminary data.</text>
</comment>
<evidence type="ECO:0000259" key="5">
    <source>
        <dbReference type="PROSITE" id="PS50975"/>
    </source>
</evidence>
<gene>
    <name evidence="6" type="ORF">ACFO60_10040</name>
</gene>